<dbReference type="InterPro" id="IPR011990">
    <property type="entry name" value="TPR-like_helical_dom_sf"/>
</dbReference>
<dbReference type="RefSeq" id="WP_015009426.1">
    <property type="nucleotide sequence ID" value="NC_018704.1"/>
</dbReference>
<evidence type="ECO:0000313" key="3">
    <source>
        <dbReference type="Proteomes" id="UP000006294"/>
    </source>
</evidence>
<organism evidence="2 3">
    <name type="scientific">Amphibacillus xylanus (strain ATCC 51415 / DSM 6626 / JCM 7361 / LMG 17667 / NBRC 15112 / Ep01)</name>
    <dbReference type="NCBI Taxonomy" id="698758"/>
    <lineage>
        <taxon>Bacteria</taxon>
        <taxon>Bacillati</taxon>
        <taxon>Bacillota</taxon>
        <taxon>Bacilli</taxon>
        <taxon>Bacillales</taxon>
        <taxon>Bacillaceae</taxon>
        <taxon>Amphibacillus</taxon>
    </lineage>
</organism>
<dbReference type="Gene3D" id="1.25.40.10">
    <property type="entry name" value="Tetratricopeptide repeat domain"/>
    <property type="match status" value="2"/>
</dbReference>
<proteinExistence type="predicted"/>
<sequence>MIDKNNKTTKNYPKAIIPFIPDAKFYFSKGVDAFYKRKFDLALKWIKKATEADPDELLYPIQMSVVYTEMEEFHLANQILTELSQHNHEQYPELYYLMANNYAHLGLLKEAEKFASLYLEKDIEGEFRSESEQLLTLLELGLSEEDDDFDFDFEEDEMLIYQETAFYHIQRHDWHEAGKILTEMIKHFPDYLIAKHQYNYALFFVGKQEEAIRLEEELYKQSPESTHSITNLIVFYQETNRRDQAEALIRKLTNVYPIHCETGLRIAITFAYLGYYKEAYRRFLTLPKAKLRNHLDYFRYFSKTAAALNHQNLAEKIWAEGCKKHSELADEPLPWLK</sequence>
<dbReference type="SUPFAM" id="SSF81901">
    <property type="entry name" value="HCP-like"/>
    <property type="match status" value="1"/>
</dbReference>
<evidence type="ECO:0008006" key="4">
    <source>
        <dbReference type="Google" id="ProtNLM"/>
    </source>
</evidence>
<keyword evidence="3" id="KW-1185">Reference proteome</keyword>
<dbReference type="eggNOG" id="COG0457">
    <property type="taxonomic scope" value="Bacteria"/>
</dbReference>
<reference evidence="2 3" key="1">
    <citation type="submission" date="2011-01" db="EMBL/GenBank/DDBJ databases">
        <title>Whole genome sequence of Amphibacillus xylinus NBRC 15112.</title>
        <authorList>
            <person name="Nakazawa H."/>
            <person name="Katano Y."/>
            <person name="Nakamura S."/>
            <person name="Sasagawa M."/>
            <person name="Fukada J."/>
            <person name="Arai T."/>
            <person name="Sasakura N."/>
            <person name="Mochizuki D."/>
            <person name="Hosoyama A."/>
            <person name="Harada K."/>
            <person name="Horikawa H."/>
            <person name="Kato Y."/>
            <person name="Harada T."/>
            <person name="Sasaki K."/>
            <person name="Sekiguchi M."/>
            <person name="Hodoyama M."/>
            <person name="Nishiko R."/>
            <person name="Narita H."/>
            <person name="Hanamaki A."/>
            <person name="Hata C."/>
            <person name="Konno Y."/>
            <person name="Niimura Y."/>
            <person name="Yamazaki S."/>
            <person name="Fujita N."/>
        </authorList>
    </citation>
    <scope>NUCLEOTIDE SEQUENCE [LARGE SCALE GENOMIC DNA]</scope>
    <source>
        <strain evidence="3">ATCC 51415 / DSM 6626 / JCM 7361 / LMG 17667 / NBRC 15112 / Ep01</strain>
    </source>
</reference>
<dbReference type="HOGENOM" id="CLU_066813_0_0_9"/>
<dbReference type="OrthoDB" id="600613at2"/>
<evidence type="ECO:0000256" key="1">
    <source>
        <dbReference type="PROSITE-ProRule" id="PRU00339"/>
    </source>
</evidence>
<protein>
    <recommendedName>
        <fullName evidence="4">TPR repeat-containing protein</fullName>
    </recommendedName>
</protein>
<accession>K0J2P3</accession>
<keyword evidence="1" id="KW-0802">TPR repeat</keyword>
<feature type="repeat" description="TPR" evidence="1">
    <location>
        <begin position="23"/>
        <end position="56"/>
    </location>
</feature>
<name>K0J2P3_AMPXN</name>
<dbReference type="STRING" id="698758.AXY_06890"/>
<dbReference type="InterPro" id="IPR019734">
    <property type="entry name" value="TPR_rpt"/>
</dbReference>
<dbReference type="Proteomes" id="UP000006294">
    <property type="component" value="Chromosome"/>
</dbReference>
<dbReference type="AlphaFoldDB" id="K0J2P3"/>
<gene>
    <name evidence="2" type="ordered locus">AXY_06890</name>
</gene>
<dbReference type="PROSITE" id="PS50005">
    <property type="entry name" value="TPR"/>
    <property type="match status" value="1"/>
</dbReference>
<dbReference type="EMBL" id="AP012050">
    <property type="protein sequence ID" value="BAM46821.1"/>
    <property type="molecule type" value="Genomic_DNA"/>
</dbReference>
<evidence type="ECO:0000313" key="2">
    <source>
        <dbReference type="EMBL" id="BAM46821.1"/>
    </source>
</evidence>
<dbReference type="KEGG" id="axl:AXY_06890"/>